<evidence type="ECO:0000313" key="2">
    <source>
        <dbReference type="EMBL" id="JAP90368.1"/>
    </source>
</evidence>
<dbReference type="EMBL" id="GDID01006238">
    <property type="protein sequence ID" value="JAP90368.1"/>
    <property type="molecule type" value="Transcribed_RNA"/>
</dbReference>
<feature type="region of interest" description="Disordered" evidence="1">
    <location>
        <begin position="512"/>
        <end position="534"/>
    </location>
</feature>
<accession>A0A146K1M8</accession>
<feature type="compositionally biased region" description="Polar residues" evidence="1">
    <location>
        <begin position="771"/>
        <end position="805"/>
    </location>
</feature>
<sequence>NNQQYLLNQLKAQSIDEFKQQLQQYPKDLILDILQNINTSSTDVFEDQQLIDVVEQQFQTKCYNITQFISKLKELVQQFQPHNAEITGFLELAGLTSLEQLNQLLVQIEWRQLAELTKQANVSPSLLTNDEICELIHKYTVLKVLNLSEFMKLLGAARTQIGESTAHCLQQLNLLTVEAFEQYLQTFSTEQLSQLVDLANQTPSTQIESTALKQVVGRASKKELLNLHQFVQLLTKKPAQTPTDVGYLLGLLNIKHLETFKSLLRIYKKTAVQLLVPQKSELQCPEFEQIMLEELGQTGNLTSFLLDFGEFLQKEHFEMLLAKINCQNLGQLEKYLKKIDLGILQQIIDIANEEWFDQVIVVEIQKLVYQVTGKHLQNQEGFFVAIQQLQQKIAQQEDQTDALLAIPGLKDIQQFRDLLQKQPWSQMNAIILDLVSQKFKSEVKSKQIAAILKNMFFVDVYDLPRFMQLFADQLLKRSPTLSGSKKQITQQDQPALQIADQLSLQSPSLVLNTQESPQKRPAKPSTVQTPQKAQIGKAPCQIMQTYTKQTNVSQNQLNQTKQSNLQQQQQSQQIKIEKQQTHQNLASPKVSTVLKPLNSKQIHILSFLQIKSLNELRRYLDQFMPITLQTVANQFVDQYDQFSDKEIGAIIYQKCGVLVKKQQKFLLKLKNLSGREILLKIAGVNQIDQLSQFLSLFSHDEHRQALQMCQQRQDENFDQEIVSFLQQYLQKLNIQIQDFSTPTEYFSILHNLQNMKAKNVKTIFEQQPISQKSSTKVSQEQQSLKSQNQPNPVLQKNSPLQLSNYSSSKSKMSSKMRSQTLQLPDQEAEVKRLFKLFCAKGRIQLPQHYIPLQYQGHDAQVEAMLQYIVEKQISFSQIKKQMRQNQFDFSNEILEAIKAQINKYMIKELVLEPFSFLTSLVEIM</sequence>
<reference evidence="2" key="1">
    <citation type="submission" date="2015-07" db="EMBL/GenBank/DDBJ databases">
        <title>Adaptation to a free-living lifestyle via gene acquisitions in the diplomonad Trepomonas sp. PC1.</title>
        <authorList>
            <person name="Xu F."/>
            <person name="Jerlstrom-Hultqvist J."/>
            <person name="Kolisko M."/>
            <person name="Simpson A.G.B."/>
            <person name="Roger A.J."/>
            <person name="Svard S.G."/>
            <person name="Andersson J.O."/>
        </authorList>
    </citation>
    <scope>NUCLEOTIDE SEQUENCE</scope>
    <source>
        <strain evidence="2">PC1</strain>
    </source>
</reference>
<proteinExistence type="predicted"/>
<evidence type="ECO:0000256" key="1">
    <source>
        <dbReference type="SAM" id="MobiDB-lite"/>
    </source>
</evidence>
<feature type="region of interest" description="Disordered" evidence="1">
    <location>
        <begin position="771"/>
        <end position="821"/>
    </location>
</feature>
<feature type="non-terminal residue" evidence="2">
    <location>
        <position position="1"/>
    </location>
</feature>
<dbReference type="AlphaFoldDB" id="A0A146K1M8"/>
<organism evidence="2">
    <name type="scientific">Trepomonas sp. PC1</name>
    <dbReference type="NCBI Taxonomy" id="1076344"/>
    <lineage>
        <taxon>Eukaryota</taxon>
        <taxon>Metamonada</taxon>
        <taxon>Diplomonadida</taxon>
        <taxon>Hexamitidae</taxon>
        <taxon>Hexamitinae</taxon>
        <taxon>Trepomonas</taxon>
    </lineage>
</organism>
<feature type="compositionally biased region" description="Low complexity" evidence="1">
    <location>
        <begin position="806"/>
        <end position="818"/>
    </location>
</feature>
<protein>
    <submittedName>
        <fullName evidence="2">Uncharacterized protein</fullName>
    </submittedName>
</protein>
<gene>
    <name evidence="2" type="ORF">TPC1_30137</name>
</gene>
<name>A0A146K1M8_9EUKA</name>